<gene>
    <name evidence="2" type="ORF">TCNE_LOCUS3141</name>
</gene>
<dbReference type="PROSITE" id="PS50055">
    <property type="entry name" value="TYR_PHOSPHATASE_PTP"/>
    <property type="match status" value="1"/>
</dbReference>
<dbReference type="SUPFAM" id="SSF52799">
    <property type="entry name" value="(Phosphotyrosine protein) phosphatases II"/>
    <property type="match status" value="1"/>
</dbReference>
<sequence>MTRQSIPASQEEVRIEGYEEDRCEVKQMRLAHTRHVLLNGVVLQHGRHDVLGLARNSPLSTNDETLSSLLEKLRNEDVLAEEFTLIPNKRMSAGVSTSQKPENMKRNRTRSIVPYEDTRVMLHPHKNNTTGYINASNVQVCHRRASQSINVINGIKFVFLDEIFLCFLRRVVGLLLHVDV</sequence>
<dbReference type="Pfam" id="PF00102">
    <property type="entry name" value="Y_phosphatase"/>
    <property type="match status" value="1"/>
</dbReference>
<name>A0A183U3S1_TOXCA</name>
<proteinExistence type="predicted"/>
<dbReference type="Gene3D" id="3.90.190.10">
    <property type="entry name" value="Protein tyrosine phosphatase superfamily"/>
    <property type="match status" value="1"/>
</dbReference>
<dbReference type="InterPro" id="IPR000242">
    <property type="entry name" value="PTP_cat"/>
</dbReference>
<protein>
    <submittedName>
        <fullName evidence="4">Tyrosine-protein phosphatase domain-containing protein</fullName>
    </submittedName>
</protein>
<dbReference type="EMBL" id="UYWY01003764">
    <property type="protein sequence ID" value="VDM28858.1"/>
    <property type="molecule type" value="Genomic_DNA"/>
</dbReference>
<evidence type="ECO:0000259" key="1">
    <source>
        <dbReference type="PROSITE" id="PS50055"/>
    </source>
</evidence>
<dbReference type="InterPro" id="IPR029021">
    <property type="entry name" value="Prot-tyrosine_phosphatase-like"/>
</dbReference>
<dbReference type="PANTHER" id="PTHR45706:SF1">
    <property type="entry name" value="PEZ, ISOFORM A"/>
    <property type="match status" value="1"/>
</dbReference>
<evidence type="ECO:0000313" key="2">
    <source>
        <dbReference type="EMBL" id="VDM28858.1"/>
    </source>
</evidence>
<feature type="domain" description="Tyrosine-protein phosphatase" evidence="1">
    <location>
        <begin position="79"/>
        <end position="138"/>
    </location>
</feature>
<keyword evidence="3" id="KW-1185">Reference proteome</keyword>
<accession>A0A183U3S1</accession>
<evidence type="ECO:0000313" key="3">
    <source>
        <dbReference type="Proteomes" id="UP000050794"/>
    </source>
</evidence>
<dbReference type="WBParaSite" id="TCNE_0000314101-mRNA-1">
    <property type="protein sequence ID" value="TCNE_0000314101-mRNA-1"/>
    <property type="gene ID" value="TCNE_0000314101"/>
</dbReference>
<dbReference type="AlphaFoldDB" id="A0A183U3S1"/>
<evidence type="ECO:0000313" key="4">
    <source>
        <dbReference type="WBParaSite" id="TCNE_0000314101-mRNA-1"/>
    </source>
</evidence>
<dbReference type="PANTHER" id="PTHR45706">
    <property type="entry name" value="TYROSINE-PROTEIN PHOSPHATASE"/>
    <property type="match status" value="1"/>
</dbReference>
<dbReference type="Proteomes" id="UP000050794">
    <property type="component" value="Unassembled WGS sequence"/>
</dbReference>
<organism evidence="3 4">
    <name type="scientific">Toxocara canis</name>
    <name type="common">Canine roundworm</name>
    <dbReference type="NCBI Taxonomy" id="6265"/>
    <lineage>
        <taxon>Eukaryota</taxon>
        <taxon>Metazoa</taxon>
        <taxon>Ecdysozoa</taxon>
        <taxon>Nematoda</taxon>
        <taxon>Chromadorea</taxon>
        <taxon>Rhabditida</taxon>
        <taxon>Spirurina</taxon>
        <taxon>Ascaridomorpha</taxon>
        <taxon>Ascaridoidea</taxon>
        <taxon>Toxocaridae</taxon>
        <taxon>Toxocara</taxon>
    </lineage>
</organism>
<reference evidence="4" key="1">
    <citation type="submission" date="2016-06" db="UniProtKB">
        <authorList>
            <consortium name="WormBaseParasite"/>
        </authorList>
    </citation>
    <scope>IDENTIFICATION</scope>
</reference>
<reference evidence="2 3" key="2">
    <citation type="submission" date="2018-11" db="EMBL/GenBank/DDBJ databases">
        <authorList>
            <consortium name="Pathogen Informatics"/>
        </authorList>
    </citation>
    <scope>NUCLEOTIDE SEQUENCE [LARGE SCALE GENOMIC DNA]</scope>
</reference>
<dbReference type="GO" id="GO:0004725">
    <property type="term" value="F:protein tyrosine phosphatase activity"/>
    <property type="evidence" value="ECO:0007669"/>
    <property type="project" value="InterPro"/>
</dbReference>